<dbReference type="InterPro" id="IPR001563">
    <property type="entry name" value="Peptidase_S10"/>
</dbReference>
<reference evidence="9" key="1">
    <citation type="journal article" date="2021" name="Nat. Commun.">
        <title>Genetic determinants of endophytism in the Arabidopsis root mycobiome.</title>
        <authorList>
            <person name="Mesny F."/>
            <person name="Miyauchi S."/>
            <person name="Thiergart T."/>
            <person name="Pickel B."/>
            <person name="Atanasova L."/>
            <person name="Karlsson M."/>
            <person name="Huettel B."/>
            <person name="Barry K.W."/>
            <person name="Haridas S."/>
            <person name="Chen C."/>
            <person name="Bauer D."/>
            <person name="Andreopoulos W."/>
            <person name="Pangilinan J."/>
            <person name="LaButti K."/>
            <person name="Riley R."/>
            <person name="Lipzen A."/>
            <person name="Clum A."/>
            <person name="Drula E."/>
            <person name="Henrissat B."/>
            <person name="Kohler A."/>
            <person name="Grigoriev I.V."/>
            <person name="Martin F.M."/>
            <person name="Hacquard S."/>
        </authorList>
    </citation>
    <scope>NUCLEOTIDE SEQUENCE</scope>
    <source>
        <strain evidence="9">MPI-CAGE-CH-0235</strain>
    </source>
</reference>
<dbReference type="PANTHER" id="PTHR11802:SF189">
    <property type="entry name" value="CARBOXYPEPTIDASE"/>
    <property type="match status" value="1"/>
</dbReference>
<keyword evidence="2" id="KW-0121">Carboxypeptidase</keyword>
<keyword evidence="6" id="KW-0325">Glycoprotein</keyword>
<gene>
    <name evidence="9" type="ORF">B0I35DRAFT_496484</name>
</gene>
<evidence type="ECO:0000256" key="3">
    <source>
        <dbReference type="ARBA" id="ARBA00022670"/>
    </source>
</evidence>
<organism evidence="9 10">
    <name type="scientific">Stachybotrys elegans</name>
    <dbReference type="NCBI Taxonomy" id="80388"/>
    <lineage>
        <taxon>Eukaryota</taxon>
        <taxon>Fungi</taxon>
        <taxon>Dikarya</taxon>
        <taxon>Ascomycota</taxon>
        <taxon>Pezizomycotina</taxon>
        <taxon>Sordariomycetes</taxon>
        <taxon>Hypocreomycetidae</taxon>
        <taxon>Hypocreales</taxon>
        <taxon>Stachybotryaceae</taxon>
        <taxon>Stachybotrys</taxon>
    </lineage>
</organism>
<keyword evidence="10" id="KW-1185">Reference proteome</keyword>
<dbReference type="Pfam" id="PF00450">
    <property type="entry name" value="Peptidase_S10"/>
    <property type="match status" value="1"/>
</dbReference>
<feature type="signal peptide" evidence="8">
    <location>
        <begin position="1"/>
        <end position="17"/>
    </location>
</feature>
<dbReference type="AlphaFoldDB" id="A0A8K0SWT9"/>
<keyword evidence="4 8" id="KW-0732">Signal</keyword>
<evidence type="ECO:0000256" key="6">
    <source>
        <dbReference type="ARBA" id="ARBA00023180"/>
    </source>
</evidence>
<dbReference type="GO" id="GO:0006508">
    <property type="term" value="P:proteolysis"/>
    <property type="evidence" value="ECO:0007669"/>
    <property type="project" value="UniProtKB-KW"/>
</dbReference>
<dbReference type="OrthoDB" id="443318at2759"/>
<dbReference type="EMBL" id="JAGPNK010000003">
    <property type="protein sequence ID" value="KAH7324232.1"/>
    <property type="molecule type" value="Genomic_DNA"/>
</dbReference>
<protein>
    <submittedName>
        <fullName evidence="9">Alpha/Beta hydrolase protein</fullName>
    </submittedName>
</protein>
<dbReference type="GO" id="GO:0004185">
    <property type="term" value="F:serine-type carboxypeptidase activity"/>
    <property type="evidence" value="ECO:0007669"/>
    <property type="project" value="InterPro"/>
</dbReference>
<keyword evidence="3" id="KW-0645">Protease</keyword>
<comment type="caution">
    <text evidence="9">The sequence shown here is derived from an EMBL/GenBank/DDBJ whole genome shotgun (WGS) entry which is preliminary data.</text>
</comment>
<keyword evidence="5 9" id="KW-0378">Hydrolase</keyword>
<proteinExistence type="inferred from homology"/>
<comment type="similarity">
    <text evidence="1">Belongs to the peptidase S10 family.</text>
</comment>
<evidence type="ECO:0000313" key="9">
    <source>
        <dbReference type="EMBL" id="KAH7324232.1"/>
    </source>
</evidence>
<evidence type="ECO:0000256" key="7">
    <source>
        <dbReference type="SAM" id="MobiDB-lite"/>
    </source>
</evidence>
<evidence type="ECO:0000256" key="5">
    <source>
        <dbReference type="ARBA" id="ARBA00022801"/>
    </source>
</evidence>
<dbReference type="PANTHER" id="PTHR11802">
    <property type="entry name" value="SERINE PROTEASE FAMILY S10 SERINE CARBOXYPEPTIDASE"/>
    <property type="match status" value="1"/>
</dbReference>
<feature type="region of interest" description="Disordered" evidence="7">
    <location>
        <begin position="608"/>
        <end position="636"/>
    </location>
</feature>
<sequence>MRLHTSLFPLFAGLALSQVFIPPPEGLTRVPSQLFRGAEISYKKTSICETTEGVNAYSGYVKLPKNLLPDASDWPGDAAAHMFFWYFEARQDSRNAPTSIYLGGGPGTSSFDGASDFPCFVNADSNSTTINEFSWNNRVNMLYIDQPVHTGFSYITLQNGTYDFLTDIFTPIEDPDDLPPLNVTTRQATLDPHDTPVVNNTASAARTIWAFSQVWFNEFPQWQTENNEISLWTQSYGGFYGPKFFEYFQEQNDLTQADEPTLANATIFNLATLGLADACIDARAMAAGYPTFAFNNTYGLEIYPEDVYNQIMERVTDQDTGCYGLVDRCRALAAEGDPLSFGNNQTVNEACVAATQLCFVELQGAYQALSDRNPFDVTVSNLTLPLLPYKDAFFNQRWVQQDLGVPVNFTGSSIPTVGAFFGLTGDPMRQSLTTLEKVLDRGVNVAMIYGDRDYRCQWYGGENVSLSLEFSTSEAFRNAGYEPIITNSSYEGGLVREQGKLSFSRIFQAGHGVAGYQPETLSRVFDRAMFGRDVATGNVDLSQRRDYATRGPSTVYDVLNTAPEAIENTCLVVMASFACTPEQLVALADGGAVVEDFVVVEPRGAKPIPMVSKNPSSSNNEGRGEDEPSKANGNSALTSTGLATALSVAAAFVLL</sequence>
<evidence type="ECO:0000256" key="4">
    <source>
        <dbReference type="ARBA" id="ARBA00022729"/>
    </source>
</evidence>
<evidence type="ECO:0000256" key="1">
    <source>
        <dbReference type="ARBA" id="ARBA00009431"/>
    </source>
</evidence>
<name>A0A8K0SWT9_9HYPO</name>
<dbReference type="SUPFAM" id="SSF53474">
    <property type="entry name" value="alpha/beta-Hydrolases"/>
    <property type="match status" value="1"/>
</dbReference>
<dbReference type="PRINTS" id="PR00724">
    <property type="entry name" value="CRBOXYPTASEC"/>
</dbReference>
<feature type="chain" id="PRO_5035457099" evidence="8">
    <location>
        <begin position="18"/>
        <end position="655"/>
    </location>
</feature>
<dbReference type="Gene3D" id="3.40.50.1820">
    <property type="entry name" value="alpha/beta hydrolase"/>
    <property type="match status" value="1"/>
</dbReference>
<accession>A0A8K0SWT9</accession>
<evidence type="ECO:0000256" key="2">
    <source>
        <dbReference type="ARBA" id="ARBA00022645"/>
    </source>
</evidence>
<evidence type="ECO:0000256" key="8">
    <source>
        <dbReference type="SAM" id="SignalP"/>
    </source>
</evidence>
<dbReference type="GO" id="GO:0000324">
    <property type="term" value="C:fungal-type vacuole"/>
    <property type="evidence" value="ECO:0007669"/>
    <property type="project" value="TreeGrafter"/>
</dbReference>
<dbReference type="InterPro" id="IPR029058">
    <property type="entry name" value="AB_hydrolase_fold"/>
</dbReference>
<dbReference type="Proteomes" id="UP000813444">
    <property type="component" value="Unassembled WGS sequence"/>
</dbReference>
<evidence type="ECO:0000313" key="10">
    <source>
        <dbReference type="Proteomes" id="UP000813444"/>
    </source>
</evidence>